<evidence type="ECO:0000313" key="1">
    <source>
        <dbReference type="EMBL" id="TCK20406.1"/>
    </source>
</evidence>
<comment type="caution">
    <text evidence="1">The sequence shown here is derived from an EMBL/GenBank/DDBJ whole genome shotgun (WGS) entry which is preliminary data.</text>
</comment>
<organism evidence="1 2">
    <name type="scientific">Pseudonocardia endophytica</name>
    <dbReference type="NCBI Taxonomy" id="401976"/>
    <lineage>
        <taxon>Bacteria</taxon>
        <taxon>Bacillati</taxon>
        <taxon>Actinomycetota</taxon>
        <taxon>Actinomycetes</taxon>
        <taxon>Pseudonocardiales</taxon>
        <taxon>Pseudonocardiaceae</taxon>
        <taxon>Pseudonocardia</taxon>
    </lineage>
</organism>
<dbReference type="Proteomes" id="UP000295560">
    <property type="component" value="Unassembled WGS sequence"/>
</dbReference>
<proteinExistence type="predicted"/>
<dbReference type="SUPFAM" id="SSF53807">
    <property type="entry name" value="Helical backbone' metal receptor"/>
    <property type="match status" value="1"/>
</dbReference>
<keyword evidence="2" id="KW-1185">Reference proteome</keyword>
<dbReference type="OrthoDB" id="3575631at2"/>
<name>A0A4V2PHE2_PSEEN</name>
<dbReference type="Gene3D" id="3.40.50.1980">
    <property type="entry name" value="Nitrogenase molybdenum iron protein domain"/>
    <property type="match status" value="1"/>
</dbReference>
<accession>A0A4V2PHE2</accession>
<evidence type="ECO:0008006" key="3">
    <source>
        <dbReference type="Google" id="ProtNLM"/>
    </source>
</evidence>
<protein>
    <recommendedName>
        <fullName evidence="3">Fe/B12 periplasmic-binding domain-containing protein</fullName>
    </recommendedName>
</protein>
<dbReference type="RefSeq" id="WP_132429132.1">
    <property type="nucleotide sequence ID" value="NZ_SMFZ01000002.1"/>
</dbReference>
<reference evidence="1 2" key="1">
    <citation type="submission" date="2019-03" db="EMBL/GenBank/DDBJ databases">
        <title>Sequencing the genomes of 1000 actinobacteria strains.</title>
        <authorList>
            <person name="Klenk H.-P."/>
        </authorList>
    </citation>
    <scope>NUCLEOTIDE SEQUENCE [LARGE SCALE GENOMIC DNA]</scope>
    <source>
        <strain evidence="1 2">DSM 44969</strain>
    </source>
</reference>
<dbReference type="AlphaFoldDB" id="A0A4V2PHE2"/>
<evidence type="ECO:0000313" key="2">
    <source>
        <dbReference type="Proteomes" id="UP000295560"/>
    </source>
</evidence>
<gene>
    <name evidence="1" type="ORF">EV378_4365</name>
</gene>
<dbReference type="EMBL" id="SMFZ01000002">
    <property type="protein sequence ID" value="TCK20406.1"/>
    <property type="molecule type" value="Genomic_DNA"/>
</dbReference>
<sequence>MSRPTAGAAMGGGRAFVDATGSPVPLRGPITTVVATDEQVGALLLELGATVTGCAGALDGVDAVGESRSPDPDAVAAKRPDAIITGLVDGAHDVTDRGVLGRLRQTAPVIAVDLERRAATSADLRALLGAVQPPPHRSRGRHEDPFD</sequence>